<feature type="region of interest" description="Disordered" evidence="1">
    <location>
        <begin position="412"/>
        <end position="444"/>
    </location>
</feature>
<feature type="compositionally biased region" description="Basic and acidic residues" evidence="1">
    <location>
        <begin position="162"/>
        <end position="181"/>
    </location>
</feature>
<dbReference type="Proteomes" id="UP001165080">
    <property type="component" value="Unassembled WGS sequence"/>
</dbReference>
<feature type="compositionally biased region" description="Acidic residues" evidence="1">
    <location>
        <begin position="182"/>
        <end position="232"/>
    </location>
</feature>
<feature type="compositionally biased region" description="Acidic residues" evidence="1">
    <location>
        <begin position="502"/>
        <end position="516"/>
    </location>
</feature>
<feature type="region of interest" description="Disordered" evidence="1">
    <location>
        <begin position="1724"/>
        <end position="1789"/>
    </location>
</feature>
<proteinExistence type="predicted"/>
<feature type="region of interest" description="Disordered" evidence="1">
    <location>
        <begin position="1292"/>
        <end position="1322"/>
    </location>
</feature>
<feature type="region of interest" description="Disordered" evidence="1">
    <location>
        <begin position="1603"/>
        <end position="1658"/>
    </location>
</feature>
<gene>
    <name evidence="2" type="primary">PLEST011803</name>
    <name evidence="2" type="ORF">PLESTB_000791400</name>
</gene>
<feature type="compositionally biased region" description="Low complexity" evidence="1">
    <location>
        <begin position="64"/>
        <end position="75"/>
    </location>
</feature>
<dbReference type="PANTHER" id="PTHR16306">
    <property type="entry name" value="TRANSLIN-ASSOCIATED FACTOR X-INTERACTING PROTEIN 1"/>
    <property type="match status" value="1"/>
</dbReference>
<evidence type="ECO:0000256" key="1">
    <source>
        <dbReference type="SAM" id="MobiDB-lite"/>
    </source>
</evidence>
<feature type="region of interest" description="Disordered" evidence="1">
    <location>
        <begin position="1"/>
        <end position="263"/>
    </location>
</feature>
<organism evidence="2 3">
    <name type="scientific">Pleodorina starrii</name>
    <dbReference type="NCBI Taxonomy" id="330485"/>
    <lineage>
        <taxon>Eukaryota</taxon>
        <taxon>Viridiplantae</taxon>
        <taxon>Chlorophyta</taxon>
        <taxon>core chlorophytes</taxon>
        <taxon>Chlorophyceae</taxon>
        <taxon>CS clade</taxon>
        <taxon>Chlamydomonadales</taxon>
        <taxon>Volvocaceae</taxon>
        <taxon>Pleodorina</taxon>
    </lineage>
</organism>
<feature type="region of interest" description="Disordered" evidence="1">
    <location>
        <begin position="380"/>
        <end position="399"/>
    </location>
</feature>
<feature type="compositionally biased region" description="Low complexity" evidence="1">
    <location>
        <begin position="1635"/>
        <end position="1658"/>
    </location>
</feature>
<dbReference type="OrthoDB" id="547029at2759"/>
<feature type="compositionally biased region" description="Gly residues" evidence="1">
    <location>
        <begin position="79"/>
        <end position="89"/>
    </location>
</feature>
<dbReference type="Gene3D" id="2.130.10.10">
    <property type="entry name" value="YVTN repeat-like/Quinoprotein amine dehydrogenase"/>
    <property type="match status" value="1"/>
</dbReference>
<feature type="compositionally biased region" description="Acidic residues" evidence="1">
    <location>
        <begin position="413"/>
        <end position="424"/>
    </location>
</feature>
<evidence type="ECO:0000313" key="3">
    <source>
        <dbReference type="Proteomes" id="UP001165080"/>
    </source>
</evidence>
<feature type="compositionally biased region" description="Low complexity" evidence="1">
    <location>
        <begin position="1"/>
        <end position="18"/>
    </location>
</feature>
<feature type="compositionally biased region" description="Gly residues" evidence="1">
    <location>
        <begin position="694"/>
        <end position="705"/>
    </location>
</feature>
<feature type="region of interest" description="Disordered" evidence="1">
    <location>
        <begin position="688"/>
        <end position="714"/>
    </location>
</feature>
<feature type="compositionally biased region" description="Low complexity" evidence="1">
    <location>
        <begin position="1745"/>
        <end position="1767"/>
    </location>
</feature>
<protein>
    <submittedName>
        <fullName evidence="2">Uncharacterized protein</fullName>
    </submittedName>
</protein>
<keyword evidence="3" id="KW-1185">Reference proteome</keyword>
<dbReference type="GO" id="GO:0005737">
    <property type="term" value="C:cytoplasm"/>
    <property type="evidence" value="ECO:0007669"/>
    <property type="project" value="TreeGrafter"/>
</dbReference>
<comment type="caution">
    <text evidence="2">The sequence shown here is derived from an EMBL/GenBank/DDBJ whole genome shotgun (WGS) entry which is preliminary data.</text>
</comment>
<feature type="compositionally biased region" description="Pro residues" evidence="1">
    <location>
        <begin position="1603"/>
        <end position="1623"/>
    </location>
</feature>
<sequence length="1789" mass="183641">MQDATAAAAASSPAATAPAPAPPATPVAAAVAPQGTTPPAAASDGAASGTDAADSNEAGPGNPAAVESAARSGRAAGRGEAGGAAGSGVGDVANGRDAVSGRNGSASLMVPAADAALKQAQEGDGGGDGSDPRVASGSLSGAAANVAPDSPPQSQSHGFVWKYEDPEHKAGARDGGHHDDGGDGDDAGDGDGGGGDDDGPGEGDGEGEDDGSGDEGEAEEEGGGGEGDDPAGDGDAAVEGATEGGKVAAGPQPLRPLKPGARRAVDQMQIKKIKELGAHQLDLELQRQTLELGAQALVLKEELKRRSERVTRAEALRRDERLGSLPAKKVLSELTAASPGRGHVSLDAFVAARRAVLASPGGAVAAAAAAAAGGPGPLRGGGGGGAAEVPPGAGPGPSRAAELLSALRTRWDPEEDDAEEEGEEREAVSVGGGGGDPSAAATTATRGSAALPAIAPNVRLDDLVSALRYDMPGQQLALRELKMQRDIDGVRLGWARRLGWAPEDEEGAGGDGDGGDGEQQQQEQSRQRRRRRRPLLLLDVRSRELRQMALEILDEALERTMQRLVQRPSRELVVSEVAAWRATQPAAMAGLARHLAEGLTHEVVDELIAEAFDEIRHLKEVADTFAFDLLVEAVAFSQRKYSFGAGRDNVRARLRDAAVQQDAQLARSVAAKRAATMARSLSRAATIQARTRGAAGGGGGGGGDGGDTDGDADGGGDADEYSLYARRSMAVAAARGFKLGDALSADLDEEAVYVIHREFNDTQLALEEKQLYLQGLKAMLQEMRSRRGDAPYGHTQQLSVYWPPYVRVTRAQRLAVQRVRPPLAAGPSVWRQLLRDAEPAVRCPAAPWPPGPDTAVATGRERLFWAQVAMRPTHLTAKGLPMAQVFRDLGPVTCLSASPNGAFLALGTAPGALLVFQMRGPPVAPWFQVTGDGPSQGQGHQGQAPGRPALFRPRQRLRNQPAIVAFSWSADSCQLASLDVTSTLRMWWMRPEPGTVVKEDPGRQPVVPELILSIGPMSMAISGKAPVMEPMLDEHLAAATAAAGNPTGGAAAAAAAAAATQAAALSRRWALCFHPEFNITGVQPTVMLPQVTGDLVRLTSRVGSRVLPAPLPRSRGRPVRSRLGQQTVDFLMPPQIPAPESRQQALLRGHDSHIVFVGVMADCASVVSVDASGEINLWPTFEGDRTGYGWFVPRRTWRMPRTLRSYQARGPLNPVWPRVPVPALRDIRYNPPSQSAAAALQAVQQAAAAAGGGAAAGTGASGGGAGGGDGGGGGGGGPFAFLRGLFRRRDRNTGGGGGGAAAAATGGGRDRGGGGGGGAGPSVASSVLPPVVSYSEMLADEGMLDDEYEAVRLDELPLGDFLLETRQLWLVRFLLDRNGRLLREAIHRPVGQNPLTGEAGGGGRPLVVSTFTMDGELVRRAKQYVVHTQLPYRVVAAELTPSRRDLVVWCHVGPQAGDVDSFGYFSVHVLNVEEGFKPSTPRIDIYDHSRGAAPPAFAVSHRVSGLGSEYLVVGLAHGLLGFFSLSTGAIVRVVQLPGIPTPSPYFSCLTLFTVSPNAGECANAGKSFVAVTPVHAYAAHVYELDDSGGVALNVRAVAAYAPPPGAAPPPPPEPVLPAGYEPPPVDDDGGGGGAAAARDPLLDPSRAESASGATAAAAAAAPPPEAVLSVRHAWPAEVGAGAGAAAVPAAGAGAGGGGHRVAFSVDLPPQAAVAEAAELPQGRFLPPLARQSTYSQSRSPPPLPASEAAAAQQAAAPTAGPAAARGGSADGRGLGGRRLPTAADRTTSR</sequence>
<feature type="compositionally biased region" description="Low complexity" evidence="1">
    <location>
        <begin position="387"/>
        <end position="399"/>
    </location>
</feature>
<name>A0A9W6BLY9_9CHLO</name>
<dbReference type="SUPFAM" id="SSF50978">
    <property type="entry name" value="WD40 repeat-like"/>
    <property type="match status" value="1"/>
</dbReference>
<feature type="compositionally biased region" description="Low complexity" evidence="1">
    <location>
        <begin position="26"/>
        <end position="55"/>
    </location>
</feature>
<dbReference type="PANTHER" id="PTHR16306:SF0">
    <property type="entry name" value="TRANSLIN-ASSOCIATED FACTOR X-INTERACTING PROTEIN 1"/>
    <property type="match status" value="1"/>
</dbReference>
<accession>A0A9W6BLY9</accession>
<dbReference type="InterPro" id="IPR036322">
    <property type="entry name" value="WD40_repeat_dom_sf"/>
</dbReference>
<feature type="compositionally biased region" description="Low complexity" evidence="1">
    <location>
        <begin position="233"/>
        <end position="245"/>
    </location>
</feature>
<dbReference type="InterPro" id="IPR015943">
    <property type="entry name" value="WD40/YVTN_repeat-like_dom_sf"/>
</dbReference>
<evidence type="ECO:0000313" key="2">
    <source>
        <dbReference type="EMBL" id="GLC53826.1"/>
    </source>
</evidence>
<reference evidence="2 3" key="1">
    <citation type="journal article" date="2023" name="Commun. Biol.">
        <title>Reorganization of the ancestral sex-determining regions during the evolution of trioecy in Pleodorina starrii.</title>
        <authorList>
            <person name="Takahashi K."/>
            <person name="Suzuki S."/>
            <person name="Kawai-Toyooka H."/>
            <person name="Yamamoto K."/>
            <person name="Hamaji T."/>
            <person name="Ootsuki R."/>
            <person name="Yamaguchi H."/>
            <person name="Kawachi M."/>
            <person name="Higashiyama T."/>
            <person name="Nozaki H."/>
        </authorList>
    </citation>
    <scope>NUCLEOTIDE SEQUENCE [LARGE SCALE GENOMIC DNA]</scope>
    <source>
        <strain evidence="2 3">NIES-4479</strain>
    </source>
</reference>
<dbReference type="EMBL" id="BRXU01000008">
    <property type="protein sequence ID" value="GLC53826.1"/>
    <property type="molecule type" value="Genomic_DNA"/>
</dbReference>
<feature type="region of interest" description="Disordered" evidence="1">
    <location>
        <begin position="501"/>
        <end position="530"/>
    </location>
</feature>